<dbReference type="AlphaFoldDB" id="A0A133U745"/>
<evidence type="ECO:0000313" key="3">
    <source>
        <dbReference type="Proteomes" id="UP000070184"/>
    </source>
</evidence>
<dbReference type="Proteomes" id="UP000070184">
    <property type="component" value="Unassembled WGS sequence"/>
</dbReference>
<comment type="caution">
    <text evidence="2">The sequence shown here is derived from an EMBL/GenBank/DDBJ whole genome shotgun (WGS) entry which is preliminary data.</text>
</comment>
<accession>A0A133U745</accession>
<gene>
    <name evidence="2" type="ORF">AKJ61_01660</name>
</gene>
<reference evidence="2 3" key="1">
    <citation type="journal article" date="2016" name="Sci. Rep.">
        <title>Metabolic traits of an uncultured archaeal lineage -MSBL1- from brine pools of the Red Sea.</title>
        <authorList>
            <person name="Mwirichia R."/>
            <person name="Alam I."/>
            <person name="Rashid M."/>
            <person name="Vinu M."/>
            <person name="Ba-Alawi W."/>
            <person name="Anthony Kamau A."/>
            <person name="Kamanda Ngugi D."/>
            <person name="Goker M."/>
            <person name="Klenk H.P."/>
            <person name="Bajic V."/>
            <person name="Stingl U."/>
        </authorList>
    </citation>
    <scope>NUCLEOTIDE SEQUENCE [LARGE SCALE GENOMIC DNA]</scope>
    <source>
        <strain evidence="2">SCGC-AAA259B11</strain>
    </source>
</reference>
<dbReference type="InterPro" id="IPR000644">
    <property type="entry name" value="CBS_dom"/>
</dbReference>
<protein>
    <recommendedName>
        <fullName evidence="1">CBS domain-containing protein</fullName>
    </recommendedName>
</protein>
<dbReference type="Pfam" id="PF00571">
    <property type="entry name" value="CBS"/>
    <property type="match status" value="1"/>
</dbReference>
<dbReference type="EMBL" id="LHXK01000015">
    <property type="protein sequence ID" value="KXA90012.1"/>
    <property type="molecule type" value="Genomic_DNA"/>
</dbReference>
<organism evidence="2 3">
    <name type="scientific">candidate division MSBL1 archaeon SCGC-AAA259B11</name>
    <dbReference type="NCBI Taxonomy" id="1698260"/>
    <lineage>
        <taxon>Archaea</taxon>
        <taxon>Methanobacteriati</taxon>
        <taxon>Methanobacteriota</taxon>
        <taxon>candidate division MSBL1</taxon>
    </lineage>
</organism>
<dbReference type="InterPro" id="IPR046342">
    <property type="entry name" value="CBS_dom_sf"/>
</dbReference>
<dbReference type="SUPFAM" id="SSF54631">
    <property type="entry name" value="CBS-domain pair"/>
    <property type="match status" value="1"/>
</dbReference>
<feature type="domain" description="CBS" evidence="1">
    <location>
        <begin position="46"/>
        <end position="93"/>
    </location>
</feature>
<dbReference type="Gene3D" id="3.10.580.10">
    <property type="entry name" value="CBS-domain"/>
    <property type="match status" value="1"/>
</dbReference>
<evidence type="ECO:0000313" key="2">
    <source>
        <dbReference type="EMBL" id="KXA90012.1"/>
    </source>
</evidence>
<keyword evidence="3" id="KW-1185">Reference proteome</keyword>
<proteinExistence type="predicted"/>
<name>A0A133U745_9EURY</name>
<evidence type="ECO:0000259" key="1">
    <source>
        <dbReference type="Pfam" id="PF00571"/>
    </source>
</evidence>
<sequence>MYSIVFLFSIVMKENDFSQLPVKKGEKFVGIVLSKDIGLAKNDALVEEIMRPTIPIIPEDTPREAVAELLKSQNAVLVKGKQVEGIITSADLL</sequence>